<dbReference type="GO" id="GO:0008270">
    <property type="term" value="F:zinc ion binding"/>
    <property type="evidence" value="ECO:0007669"/>
    <property type="project" value="UniProtKB-UniRule"/>
</dbReference>
<evidence type="ECO:0000256" key="3">
    <source>
        <dbReference type="ARBA" id="ARBA00022723"/>
    </source>
</evidence>
<keyword evidence="5" id="KW-0862">Zinc</keyword>
<evidence type="ECO:0000256" key="1">
    <source>
        <dbReference type="ARBA" id="ARBA00022553"/>
    </source>
</evidence>
<feature type="domain" description="HIT-type" evidence="9">
    <location>
        <begin position="313"/>
        <end position="349"/>
    </location>
</feature>
<gene>
    <name evidence="10" type="ORF">GAYE_SCF47G5924</name>
</gene>
<dbReference type="InterPro" id="IPR051639">
    <property type="entry name" value="BCD1"/>
</dbReference>
<evidence type="ECO:0000256" key="2">
    <source>
        <dbReference type="ARBA" id="ARBA00022679"/>
    </source>
</evidence>
<evidence type="ECO:0000313" key="11">
    <source>
        <dbReference type="Proteomes" id="UP001300502"/>
    </source>
</evidence>
<dbReference type="PROSITE" id="PS51083">
    <property type="entry name" value="ZF_HIT"/>
    <property type="match status" value="1"/>
</dbReference>
<evidence type="ECO:0000256" key="8">
    <source>
        <dbReference type="PROSITE-ProRule" id="PRU00453"/>
    </source>
</evidence>
<dbReference type="GO" id="GO:0008897">
    <property type="term" value="F:holo-[acyl-carrier-protein] synthase activity"/>
    <property type="evidence" value="ECO:0007669"/>
    <property type="project" value="InterPro"/>
</dbReference>
<proteinExistence type="inferred from homology"/>
<evidence type="ECO:0000313" key="10">
    <source>
        <dbReference type="EMBL" id="KAK4527990.1"/>
    </source>
</evidence>
<comment type="similarity">
    <text evidence="7">Belongs to the BCD1 family.</text>
</comment>
<dbReference type="GO" id="GO:0000287">
    <property type="term" value="F:magnesium ion binding"/>
    <property type="evidence" value="ECO:0007669"/>
    <property type="project" value="InterPro"/>
</dbReference>
<dbReference type="Pfam" id="PF25790">
    <property type="entry name" value="BCD1"/>
    <property type="match status" value="1"/>
</dbReference>
<dbReference type="SUPFAM" id="SSF144232">
    <property type="entry name" value="HIT/MYND zinc finger-like"/>
    <property type="match status" value="1"/>
</dbReference>
<dbReference type="Proteomes" id="UP001300502">
    <property type="component" value="Unassembled WGS sequence"/>
</dbReference>
<protein>
    <recommendedName>
        <fullName evidence="9">HIT-type domain-containing protein</fullName>
    </recommendedName>
</protein>
<dbReference type="PANTHER" id="PTHR13483">
    <property type="entry name" value="BOX C_D SNORNA PROTEIN 1-RELATED"/>
    <property type="match status" value="1"/>
</dbReference>
<evidence type="ECO:0000256" key="4">
    <source>
        <dbReference type="ARBA" id="ARBA00022771"/>
    </source>
</evidence>
<dbReference type="GO" id="GO:0048254">
    <property type="term" value="P:snoRNA localization"/>
    <property type="evidence" value="ECO:0007669"/>
    <property type="project" value="TreeGrafter"/>
</dbReference>
<keyword evidence="2" id="KW-0808">Transferase</keyword>
<dbReference type="Pfam" id="PF04438">
    <property type="entry name" value="zf-HIT"/>
    <property type="match status" value="1"/>
</dbReference>
<dbReference type="GO" id="GO:0000492">
    <property type="term" value="P:box C/D snoRNP assembly"/>
    <property type="evidence" value="ECO:0007669"/>
    <property type="project" value="TreeGrafter"/>
</dbReference>
<dbReference type="Pfam" id="PF01648">
    <property type="entry name" value="ACPS"/>
    <property type="match status" value="1"/>
</dbReference>
<evidence type="ECO:0000256" key="5">
    <source>
        <dbReference type="ARBA" id="ARBA00022833"/>
    </source>
</evidence>
<dbReference type="InterPro" id="IPR008278">
    <property type="entry name" value="4-PPantetheinyl_Trfase_dom"/>
</dbReference>
<comment type="function">
    <text evidence="6">Required for box C/D snoRNAs accumulation involved in snoRNA processing, snoRNA transport to the nucleolus and ribosome biogenesis.</text>
</comment>
<comment type="caution">
    <text evidence="10">The sequence shown here is derived from an EMBL/GenBank/DDBJ whole genome shotgun (WGS) entry which is preliminary data.</text>
</comment>
<dbReference type="InterPro" id="IPR007529">
    <property type="entry name" value="Znf_HIT"/>
</dbReference>
<dbReference type="InterPro" id="IPR037143">
    <property type="entry name" value="4-PPantetheinyl_Trfase_dom_sf"/>
</dbReference>
<accession>A0AAV9IKT2</accession>
<keyword evidence="1" id="KW-0597">Phosphoprotein</keyword>
<dbReference type="InterPro" id="IPR057721">
    <property type="entry name" value="BCD1_alpha/beta"/>
</dbReference>
<organism evidence="10 11">
    <name type="scientific">Galdieria yellowstonensis</name>
    <dbReference type="NCBI Taxonomy" id="3028027"/>
    <lineage>
        <taxon>Eukaryota</taxon>
        <taxon>Rhodophyta</taxon>
        <taxon>Bangiophyceae</taxon>
        <taxon>Galdieriales</taxon>
        <taxon>Galdieriaceae</taxon>
        <taxon>Galdieria</taxon>
    </lineage>
</organism>
<dbReference type="InterPro" id="IPR055066">
    <property type="entry name" value="AASDHPPT_N"/>
</dbReference>
<name>A0AAV9IKT2_9RHOD</name>
<dbReference type="Gene3D" id="3.30.60.190">
    <property type="match status" value="1"/>
</dbReference>
<evidence type="ECO:0000259" key="9">
    <source>
        <dbReference type="PROSITE" id="PS51083"/>
    </source>
</evidence>
<dbReference type="EMBL" id="JANCYU010000058">
    <property type="protein sequence ID" value="KAK4527990.1"/>
    <property type="molecule type" value="Genomic_DNA"/>
</dbReference>
<dbReference type="AlphaFoldDB" id="A0AAV9IKT2"/>
<evidence type="ECO:0000256" key="6">
    <source>
        <dbReference type="ARBA" id="ARBA00049598"/>
    </source>
</evidence>
<dbReference type="GO" id="GO:0000463">
    <property type="term" value="P:maturation of LSU-rRNA from tricistronic rRNA transcript (SSU-rRNA, 5.8S rRNA, LSU-rRNA)"/>
    <property type="evidence" value="ECO:0007669"/>
    <property type="project" value="TreeGrafter"/>
</dbReference>
<reference evidence="10 11" key="1">
    <citation type="submission" date="2022-07" db="EMBL/GenBank/DDBJ databases">
        <title>Genome-wide signatures of adaptation to extreme environments.</title>
        <authorList>
            <person name="Cho C.H."/>
            <person name="Yoon H.S."/>
        </authorList>
    </citation>
    <scope>NUCLEOTIDE SEQUENCE [LARGE SCALE GENOMIC DNA]</scope>
    <source>
        <strain evidence="10 11">108.79 E11</strain>
    </source>
</reference>
<keyword evidence="11" id="KW-1185">Reference proteome</keyword>
<evidence type="ECO:0000256" key="7">
    <source>
        <dbReference type="ARBA" id="ARBA00049654"/>
    </source>
</evidence>
<keyword evidence="3" id="KW-0479">Metal-binding</keyword>
<dbReference type="Pfam" id="PF22624">
    <property type="entry name" value="AASDHPPT_N"/>
    <property type="match status" value="1"/>
</dbReference>
<dbReference type="Gene3D" id="3.90.470.20">
    <property type="entry name" value="4'-phosphopantetheinyl transferase domain"/>
    <property type="match status" value="1"/>
</dbReference>
<dbReference type="GO" id="GO:0005634">
    <property type="term" value="C:nucleus"/>
    <property type="evidence" value="ECO:0007669"/>
    <property type="project" value="TreeGrafter"/>
</dbReference>
<dbReference type="GO" id="GO:0070761">
    <property type="term" value="C:pre-snoRNP complex"/>
    <property type="evidence" value="ECO:0007669"/>
    <property type="project" value="TreeGrafter"/>
</dbReference>
<sequence>MMIHRPADHCGLLKLWFVSPQFYYRIFPTCKGLRSRNKRSLLQFFCRRSFAKCVVSPPSVPLPRNQVHIWLSSVSKHKAESLFNILSLEEKRKCEQFLSSENRDTFIVGRGVIRTALSKYLKNCEPEDITLETLEGGKPVFIGDDASIPKISFSLSHTKELCALAVSCDGEIGIDVENKNRQVKRYLDLAKKYFAESELSWLLRQPSHKQRESFLCIWTLKESFVKATGEGIAKGSLKSFQLDTEALDKRLQSLYKLVVGNYSRPNLQYLLLDTIDTVFIAVSTTCPQVEKVVCLDMEGNCDDIAIDASEEVCQVCRDEANRAKYTCPCCGVRTCSVPCVRTHKEQTGCTGKRDKTKFVSMAQYTEETFYNDYTFLEEVHRASSAATAQLQRSKDEQKNWFYIRKKNKLLERKAKQSNISICFLPRVFTKARCNQSVYSVKQQCIFWSLRLVFPYVTLVWQLPRVSENETLKQLLENILQPLAPLSGNEQQVRLQRVYSKYDVEELQVYFVLEKRTSSDDKSLLKCDVNCCLQQILQGKVVVEFPTMVVLLPFEDMESIGNNNNNTTTHD</sequence>
<dbReference type="PANTHER" id="PTHR13483:SF3">
    <property type="entry name" value="BOX C_D SNORNA PROTEIN 1"/>
    <property type="match status" value="1"/>
</dbReference>
<dbReference type="SUPFAM" id="SSF56214">
    <property type="entry name" value="4'-phosphopantetheinyl transferase"/>
    <property type="match status" value="2"/>
</dbReference>
<dbReference type="CDD" id="cd23023">
    <property type="entry name" value="zf-HIT_BCD1"/>
    <property type="match status" value="1"/>
</dbReference>
<keyword evidence="4 8" id="KW-0863">Zinc-finger</keyword>